<dbReference type="PANTHER" id="PTHR45947">
    <property type="entry name" value="SULFOQUINOVOSYL TRANSFERASE SQD2"/>
    <property type="match status" value="1"/>
</dbReference>
<evidence type="ECO:0000256" key="1">
    <source>
        <dbReference type="ARBA" id="ARBA00022676"/>
    </source>
</evidence>
<reference evidence="6" key="1">
    <citation type="submission" date="2019-08" db="EMBL/GenBank/DDBJ databases">
        <title>Arthrobacter sp. nov., isolated from plateau pika and Tibetan wild ass.</title>
        <authorList>
            <person name="Ge Y."/>
        </authorList>
    </citation>
    <scope>NUCLEOTIDE SEQUENCE [LARGE SCALE GENOMIC DNA]</scope>
    <source>
        <strain evidence="6">HF-1365</strain>
    </source>
</reference>
<dbReference type="Pfam" id="PF00534">
    <property type="entry name" value="Glycos_transf_1"/>
    <property type="match status" value="1"/>
</dbReference>
<evidence type="ECO:0000313" key="6">
    <source>
        <dbReference type="Proteomes" id="UP000470010"/>
    </source>
</evidence>
<dbReference type="RefSeq" id="WP_144687170.1">
    <property type="nucleotide sequence ID" value="NZ_VLLQ01000001.1"/>
</dbReference>
<feature type="domain" description="Glycosyl transferase family 1" evidence="3">
    <location>
        <begin position="197"/>
        <end position="345"/>
    </location>
</feature>
<sequence>MRIAMIGQKRTGSREGGIEVVVTELAVRMAALGHEVTCYDRSGTDVNGVPAPTEPYEYNGVRIVPVKTVDVKGLAALTSAYAATRAALGDRPDVIHYHAEGPCNALPLAARAGVRTVATIHGLDWQRAKWGGIASRVIRRGERNAARMADELIVLSKSVQGYFQDEYGREAHLIPNGVNVAERVPADRITERWGLTEGSYVLYLGRIVPEKRPELLLEAFRGLDTDKRLVIAGGSSDTTGFYGEVRSLAARDPRVIMVGFVEGSVLEELYSNAYCYVLPSDLEGMPMSLLEAMAHGCCCVTSDIPECAEVIANAGITFRSGDVGDLYNALRLLLGDHAGAARLGDLARACIGSECDWDSVVRKTLSLYARDLTNR</sequence>
<dbReference type="Proteomes" id="UP000470010">
    <property type="component" value="Unassembled WGS sequence"/>
</dbReference>
<accession>A0A7K0G6I3</accession>
<dbReference type="InterPro" id="IPR028098">
    <property type="entry name" value="Glyco_trans_4-like_N"/>
</dbReference>
<feature type="domain" description="Glycosyltransferase subfamily 4-like N-terminal" evidence="4">
    <location>
        <begin position="16"/>
        <end position="181"/>
    </location>
</feature>
<evidence type="ECO:0000259" key="3">
    <source>
        <dbReference type="Pfam" id="PF00534"/>
    </source>
</evidence>
<evidence type="ECO:0000256" key="2">
    <source>
        <dbReference type="ARBA" id="ARBA00022679"/>
    </source>
</evidence>
<dbReference type="EMBL" id="VTFZ01000001">
    <property type="protein sequence ID" value="MRX79398.1"/>
    <property type="molecule type" value="Genomic_DNA"/>
</dbReference>
<dbReference type="Gene3D" id="3.40.50.2000">
    <property type="entry name" value="Glycogen Phosphorylase B"/>
    <property type="match status" value="2"/>
</dbReference>
<organism evidence="5 6">
    <name type="scientific">Enorma shizhengliae</name>
    <dbReference type="NCBI Taxonomy" id="2606615"/>
    <lineage>
        <taxon>Bacteria</taxon>
        <taxon>Bacillati</taxon>
        <taxon>Actinomycetota</taxon>
        <taxon>Coriobacteriia</taxon>
        <taxon>Coriobacteriales</taxon>
        <taxon>Coriobacteriaceae</taxon>
        <taxon>Enorma</taxon>
    </lineage>
</organism>
<evidence type="ECO:0000313" key="5">
    <source>
        <dbReference type="EMBL" id="MRX79398.1"/>
    </source>
</evidence>
<keyword evidence="2 5" id="KW-0808">Transferase</keyword>
<dbReference type="InterPro" id="IPR050194">
    <property type="entry name" value="Glycosyltransferase_grp1"/>
</dbReference>
<evidence type="ECO:0000259" key="4">
    <source>
        <dbReference type="Pfam" id="PF13439"/>
    </source>
</evidence>
<dbReference type="InterPro" id="IPR001296">
    <property type="entry name" value="Glyco_trans_1"/>
</dbReference>
<protein>
    <submittedName>
        <fullName evidence="5">Glycosyltransferase</fullName>
    </submittedName>
</protein>
<dbReference type="SUPFAM" id="SSF53756">
    <property type="entry name" value="UDP-Glycosyltransferase/glycogen phosphorylase"/>
    <property type="match status" value="1"/>
</dbReference>
<dbReference type="CDD" id="cd03801">
    <property type="entry name" value="GT4_PimA-like"/>
    <property type="match status" value="1"/>
</dbReference>
<keyword evidence="6" id="KW-1185">Reference proteome</keyword>
<dbReference type="GO" id="GO:0016758">
    <property type="term" value="F:hexosyltransferase activity"/>
    <property type="evidence" value="ECO:0007669"/>
    <property type="project" value="TreeGrafter"/>
</dbReference>
<dbReference type="GO" id="GO:1901137">
    <property type="term" value="P:carbohydrate derivative biosynthetic process"/>
    <property type="evidence" value="ECO:0007669"/>
    <property type="project" value="UniProtKB-ARBA"/>
</dbReference>
<dbReference type="PANTHER" id="PTHR45947:SF3">
    <property type="entry name" value="SULFOQUINOVOSYL TRANSFERASE SQD2"/>
    <property type="match status" value="1"/>
</dbReference>
<comment type="caution">
    <text evidence="5">The sequence shown here is derived from an EMBL/GenBank/DDBJ whole genome shotgun (WGS) entry which is preliminary data.</text>
</comment>
<name>A0A7K0G6I3_9ACTN</name>
<dbReference type="AlphaFoldDB" id="A0A7K0G6I3"/>
<keyword evidence="1" id="KW-0328">Glycosyltransferase</keyword>
<proteinExistence type="predicted"/>
<gene>
    <name evidence="5" type="ORF">GJE22_02055</name>
</gene>
<dbReference type="Pfam" id="PF13439">
    <property type="entry name" value="Glyco_transf_4"/>
    <property type="match status" value="1"/>
</dbReference>